<keyword evidence="3" id="KW-0804">Transcription</keyword>
<gene>
    <name evidence="7" type="primary">chaK1</name>
</gene>
<organism evidence="7">
    <name type="scientific">Streptomyces chattanoogensis</name>
    <dbReference type="NCBI Taxonomy" id="66876"/>
    <lineage>
        <taxon>Bacteria</taxon>
        <taxon>Bacillati</taxon>
        <taxon>Actinomycetota</taxon>
        <taxon>Actinomycetes</taxon>
        <taxon>Kitasatosporales</taxon>
        <taxon>Streptomycetaceae</taxon>
        <taxon>Streptomyces</taxon>
    </lineage>
</organism>
<dbReference type="RefSeq" id="WP_052687241.1">
    <property type="nucleotide sequence ID" value="NZ_JBIAXE010000015.1"/>
</dbReference>
<accession>A0A0A0R3Z7</accession>
<protein>
    <submittedName>
        <fullName evidence="7">ChaK1</fullName>
    </submittedName>
</protein>
<feature type="DNA-binding region" description="H-T-H motif" evidence="4">
    <location>
        <begin position="31"/>
        <end position="50"/>
    </location>
</feature>
<dbReference type="GO" id="GO:0000976">
    <property type="term" value="F:transcription cis-regulatory region binding"/>
    <property type="evidence" value="ECO:0007669"/>
    <property type="project" value="TreeGrafter"/>
</dbReference>
<feature type="region of interest" description="Disordered" evidence="5">
    <location>
        <begin position="208"/>
        <end position="242"/>
    </location>
</feature>
<dbReference type="InterPro" id="IPR036271">
    <property type="entry name" value="Tet_transcr_reg_TetR-rel_C_sf"/>
</dbReference>
<evidence type="ECO:0000256" key="4">
    <source>
        <dbReference type="PROSITE-ProRule" id="PRU00335"/>
    </source>
</evidence>
<keyword evidence="1" id="KW-0805">Transcription regulation</keyword>
<dbReference type="PROSITE" id="PS01081">
    <property type="entry name" value="HTH_TETR_1"/>
    <property type="match status" value="1"/>
</dbReference>
<name>A0A0A0R3Z7_9ACTN</name>
<evidence type="ECO:0000256" key="1">
    <source>
        <dbReference type="ARBA" id="ARBA00023015"/>
    </source>
</evidence>
<dbReference type="PANTHER" id="PTHR30055">
    <property type="entry name" value="HTH-TYPE TRANSCRIPTIONAL REGULATOR RUTR"/>
    <property type="match status" value="1"/>
</dbReference>
<sequence length="242" mass="26433">MAQQVRGLKTSRLIVETAAQVFCERGYEGTSTTEILSRCQVTRGALYFHFASKQDLALAVLTEGSDVLLPLRRRLVLQSLIDFSLDYAYRLQTDVVTRASVRLRTELEYQGAALPEGGDVREVILGLLREAEKAGEIVPSADPGEVADVLVGSSASVSLFRVGQESGLTRRVATLWRYLLPAVAVPGLLMSLQLVLNQAERRLRERLAGMPAEGRGEEATDPPADDPQEARPGWARPSTLMG</sequence>
<evidence type="ECO:0000256" key="5">
    <source>
        <dbReference type="SAM" id="MobiDB-lite"/>
    </source>
</evidence>
<dbReference type="SUPFAM" id="SSF48498">
    <property type="entry name" value="Tetracyclin repressor-like, C-terminal domain"/>
    <property type="match status" value="1"/>
</dbReference>
<proteinExistence type="predicted"/>
<reference evidence="7" key="1">
    <citation type="submission" date="2014-08" db="EMBL/GenBank/DDBJ databases">
        <title>Characterization of a cryptic gene cluster for angucycline antibiotics by genome mining.</title>
        <authorList>
            <person name="Zhou Z."/>
            <person name="Xu Q."/>
        </authorList>
    </citation>
    <scope>NUCLEOTIDE SEQUENCE</scope>
    <source>
        <strain evidence="7">L10</strain>
    </source>
</reference>
<dbReference type="SUPFAM" id="SSF46689">
    <property type="entry name" value="Homeodomain-like"/>
    <property type="match status" value="1"/>
</dbReference>
<dbReference type="GO" id="GO:0003700">
    <property type="term" value="F:DNA-binding transcription factor activity"/>
    <property type="evidence" value="ECO:0007669"/>
    <property type="project" value="TreeGrafter"/>
</dbReference>
<dbReference type="InterPro" id="IPR009057">
    <property type="entry name" value="Homeodomain-like_sf"/>
</dbReference>
<dbReference type="Gene3D" id="1.10.357.10">
    <property type="entry name" value="Tetracycline Repressor, domain 2"/>
    <property type="match status" value="1"/>
</dbReference>
<feature type="domain" description="HTH tetR-type" evidence="6">
    <location>
        <begin position="8"/>
        <end position="68"/>
    </location>
</feature>
<dbReference type="InterPro" id="IPR001647">
    <property type="entry name" value="HTH_TetR"/>
</dbReference>
<evidence type="ECO:0000259" key="6">
    <source>
        <dbReference type="PROSITE" id="PS50977"/>
    </source>
</evidence>
<dbReference type="PROSITE" id="PS50977">
    <property type="entry name" value="HTH_TETR_2"/>
    <property type="match status" value="1"/>
</dbReference>
<dbReference type="AlphaFoldDB" id="A0A0A0R3Z7"/>
<evidence type="ECO:0000256" key="2">
    <source>
        <dbReference type="ARBA" id="ARBA00023125"/>
    </source>
</evidence>
<dbReference type="PANTHER" id="PTHR30055:SF234">
    <property type="entry name" value="HTH-TYPE TRANSCRIPTIONAL REGULATOR BETI"/>
    <property type="match status" value="1"/>
</dbReference>
<evidence type="ECO:0000313" key="7">
    <source>
        <dbReference type="EMBL" id="AIU99191.1"/>
    </source>
</evidence>
<evidence type="ECO:0000256" key="3">
    <source>
        <dbReference type="ARBA" id="ARBA00023163"/>
    </source>
</evidence>
<dbReference type="PRINTS" id="PR00455">
    <property type="entry name" value="HTHTETR"/>
</dbReference>
<dbReference type="InterPro" id="IPR023772">
    <property type="entry name" value="DNA-bd_HTH_TetR-type_CS"/>
</dbReference>
<keyword evidence="2 4" id="KW-0238">DNA-binding</keyword>
<dbReference type="EMBL" id="KM264312">
    <property type="protein sequence ID" value="AIU99191.1"/>
    <property type="molecule type" value="Genomic_DNA"/>
</dbReference>
<dbReference type="Pfam" id="PF00440">
    <property type="entry name" value="TetR_N"/>
    <property type="match status" value="1"/>
</dbReference>
<dbReference type="InterPro" id="IPR050109">
    <property type="entry name" value="HTH-type_TetR-like_transc_reg"/>
</dbReference>